<protein>
    <submittedName>
        <fullName evidence="1">Uncharacterized protein</fullName>
    </submittedName>
</protein>
<evidence type="ECO:0000313" key="1">
    <source>
        <dbReference type="EMBL" id="KAJ7428726.1"/>
    </source>
</evidence>
<comment type="caution">
    <text evidence="1">The sequence shown here is derived from an EMBL/GenBank/DDBJ whole genome shotgun (WGS) entry which is preliminary data.</text>
</comment>
<organism evidence="1 2">
    <name type="scientific">Willisornis vidua</name>
    <name type="common">Xingu scale-backed antbird</name>
    <dbReference type="NCBI Taxonomy" id="1566151"/>
    <lineage>
        <taxon>Eukaryota</taxon>
        <taxon>Metazoa</taxon>
        <taxon>Chordata</taxon>
        <taxon>Craniata</taxon>
        <taxon>Vertebrata</taxon>
        <taxon>Euteleostomi</taxon>
        <taxon>Archelosauria</taxon>
        <taxon>Archosauria</taxon>
        <taxon>Dinosauria</taxon>
        <taxon>Saurischia</taxon>
        <taxon>Theropoda</taxon>
        <taxon>Coelurosauria</taxon>
        <taxon>Aves</taxon>
        <taxon>Neognathae</taxon>
        <taxon>Neoaves</taxon>
        <taxon>Telluraves</taxon>
        <taxon>Australaves</taxon>
        <taxon>Passeriformes</taxon>
        <taxon>Thamnophilidae</taxon>
        <taxon>Willisornis</taxon>
    </lineage>
</organism>
<dbReference type="Proteomes" id="UP001145742">
    <property type="component" value="Unassembled WGS sequence"/>
</dbReference>
<dbReference type="Gene3D" id="3.40.20.10">
    <property type="entry name" value="Severin"/>
    <property type="match status" value="1"/>
</dbReference>
<gene>
    <name evidence="1" type="ORF">WISP_00902</name>
</gene>
<sequence length="46" mass="5400">MIIVKQREQPEMLFRQFLVEDKNIYGGASYVDFLVCIHKEIGQLLS</sequence>
<dbReference type="InterPro" id="IPR036180">
    <property type="entry name" value="Gelsolin-like_dom_sf"/>
</dbReference>
<name>A0ABQ9DW39_9PASS</name>
<evidence type="ECO:0000313" key="2">
    <source>
        <dbReference type="Proteomes" id="UP001145742"/>
    </source>
</evidence>
<reference evidence="1" key="1">
    <citation type="submission" date="2019-10" db="EMBL/GenBank/DDBJ databases">
        <authorList>
            <person name="Soares A.E.R."/>
            <person name="Aleixo A."/>
            <person name="Schneider P."/>
            <person name="Miyaki C.Y."/>
            <person name="Schneider M.P."/>
            <person name="Mello C."/>
            <person name="Vasconcelos A.T.R."/>
        </authorList>
    </citation>
    <scope>NUCLEOTIDE SEQUENCE</scope>
    <source>
        <tissue evidence="1">Muscle</tissue>
    </source>
</reference>
<dbReference type="EMBL" id="WHWB01018260">
    <property type="protein sequence ID" value="KAJ7428726.1"/>
    <property type="molecule type" value="Genomic_DNA"/>
</dbReference>
<dbReference type="SUPFAM" id="SSF82754">
    <property type="entry name" value="C-terminal, gelsolin-like domain of Sec23/24"/>
    <property type="match status" value="1"/>
</dbReference>
<accession>A0ABQ9DW39</accession>
<proteinExistence type="predicted"/>
<dbReference type="InterPro" id="IPR029006">
    <property type="entry name" value="ADF-H/Gelsolin-like_dom_sf"/>
</dbReference>
<keyword evidence="2" id="KW-1185">Reference proteome</keyword>
<dbReference type="Gene3D" id="1.20.120.730">
    <property type="entry name" value="Sec23/Sec24 helical domain"/>
    <property type="match status" value="1"/>
</dbReference>